<dbReference type="Proteomes" id="UP000321039">
    <property type="component" value="Unassembled WGS sequence"/>
</dbReference>
<feature type="transmembrane region" description="Helical" evidence="1">
    <location>
        <begin position="32"/>
        <end position="48"/>
    </location>
</feature>
<accession>A0A5C8ZSJ1</accession>
<proteinExistence type="predicted"/>
<dbReference type="EMBL" id="VRZA01000007">
    <property type="protein sequence ID" value="TXS90709.1"/>
    <property type="molecule type" value="Genomic_DNA"/>
</dbReference>
<dbReference type="AlphaFoldDB" id="A0A5C8ZSJ1"/>
<keyword evidence="3" id="KW-1185">Reference proteome</keyword>
<feature type="transmembrane region" description="Helical" evidence="1">
    <location>
        <begin position="112"/>
        <end position="130"/>
    </location>
</feature>
<organism evidence="2 3">
    <name type="scientific">Parahaliea maris</name>
    <dbReference type="NCBI Taxonomy" id="2716870"/>
    <lineage>
        <taxon>Bacteria</taxon>
        <taxon>Pseudomonadati</taxon>
        <taxon>Pseudomonadota</taxon>
        <taxon>Gammaproteobacteria</taxon>
        <taxon>Cellvibrionales</taxon>
        <taxon>Halieaceae</taxon>
        <taxon>Parahaliea</taxon>
    </lineage>
</organism>
<name>A0A5C8ZSJ1_9GAMM</name>
<evidence type="ECO:0000256" key="1">
    <source>
        <dbReference type="SAM" id="Phobius"/>
    </source>
</evidence>
<keyword evidence="1" id="KW-0812">Transmembrane</keyword>
<dbReference type="RefSeq" id="WP_148069707.1">
    <property type="nucleotide sequence ID" value="NZ_VRZA01000007.1"/>
</dbReference>
<protein>
    <submittedName>
        <fullName evidence="2">Uncharacterized protein</fullName>
    </submittedName>
</protein>
<evidence type="ECO:0000313" key="2">
    <source>
        <dbReference type="EMBL" id="TXS90709.1"/>
    </source>
</evidence>
<reference evidence="2 3" key="1">
    <citation type="submission" date="2019-08" db="EMBL/GenBank/DDBJ databases">
        <title>Parahaliea maris sp. nov., isolated from the surface seawater.</title>
        <authorList>
            <person name="Liu Y."/>
        </authorList>
    </citation>
    <scope>NUCLEOTIDE SEQUENCE [LARGE SCALE GENOMIC DNA]</scope>
    <source>
        <strain evidence="2 3">HSLHS9</strain>
    </source>
</reference>
<feature type="transmembrane region" description="Helical" evidence="1">
    <location>
        <begin position="136"/>
        <end position="158"/>
    </location>
</feature>
<feature type="transmembrane region" description="Helical" evidence="1">
    <location>
        <begin position="55"/>
        <end position="78"/>
    </location>
</feature>
<sequence>MATIKKERLIFGLYLLALIVVIELILHRFHLPAWPVFLVMILFFECHMDRSRAPHLLLGGLVGIGCYMLTVEFVQLAAPLLGVATARLAFICLVVYTIVAVGEAIPWLFNNYAFMFFLVSGLAATTEGAAPAPLAWMGVEVVGGIFVLVGVLGIRGLLARGTATQ</sequence>
<feature type="transmembrane region" description="Helical" evidence="1">
    <location>
        <begin position="84"/>
        <end position="105"/>
    </location>
</feature>
<keyword evidence="1" id="KW-1133">Transmembrane helix</keyword>
<gene>
    <name evidence="2" type="ORF">FV139_17160</name>
</gene>
<keyword evidence="1" id="KW-0472">Membrane</keyword>
<comment type="caution">
    <text evidence="2">The sequence shown here is derived from an EMBL/GenBank/DDBJ whole genome shotgun (WGS) entry which is preliminary data.</text>
</comment>
<evidence type="ECO:0000313" key="3">
    <source>
        <dbReference type="Proteomes" id="UP000321039"/>
    </source>
</evidence>
<feature type="transmembrane region" description="Helical" evidence="1">
    <location>
        <begin position="9"/>
        <end position="26"/>
    </location>
</feature>